<name>A0AB74VEI9_CLOBE</name>
<evidence type="ECO:0000256" key="2">
    <source>
        <dbReference type="ARBA" id="ARBA00009399"/>
    </source>
</evidence>
<evidence type="ECO:0000256" key="5">
    <source>
        <dbReference type="ARBA" id="ARBA00023136"/>
    </source>
</evidence>
<dbReference type="GO" id="GO:0005886">
    <property type="term" value="C:plasma membrane"/>
    <property type="evidence" value="ECO:0007669"/>
    <property type="project" value="TreeGrafter"/>
</dbReference>
<proteinExistence type="inferred from homology"/>
<evidence type="ECO:0000313" key="8">
    <source>
        <dbReference type="EMBL" id="QUN34913.1"/>
    </source>
</evidence>
<evidence type="ECO:0000256" key="6">
    <source>
        <dbReference type="SAM" id="Phobius"/>
    </source>
</evidence>
<reference evidence="8" key="1">
    <citation type="submission" date="2021-04" db="EMBL/GenBank/DDBJ databases">
        <title>Complete genome sequence of the type strain Clostridium beijerinckii NRRL B-598.</title>
        <authorList>
            <person name="Sedlar K."/>
            <person name="Branska B."/>
            <person name="Bezdicek M."/>
            <person name="Nykrynova M."/>
            <person name="Lengerova M."/>
            <person name="Skutkova H."/>
            <person name="Patakova P."/>
        </authorList>
    </citation>
    <scope>NUCLEOTIDE SEQUENCE</scope>
    <source>
        <strain evidence="8">DSM 791</strain>
    </source>
</reference>
<keyword evidence="3 6" id="KW-0812">Transmembrane</keyword>
<dbReference type="Proteomes" id="UP000679373">
    <property type="component" value="Chromosome"/>
</dbReference>
<feature type="transmembrane region" description="Helical" evidence="6">
    <location>
        <begin position="12"/>
        <end position="32"/>
    </location>
</feature>
<dbReference type="GeneID" id="66347620"/>
<dbReference type="RefSeq" id="WP_207652957.1">
    <property type="nucleotide sequence ID" value="NZ_BKAK01000019.1"/>
</dbReference>
<dbReference type="InterPro" id="IPR051401">
    <property type="entry name" value="GtrA_CellWall_Glycosyl"/>
</dbReference>
<feature type="transmembrane region" description="Helical" evidence="6">
    <location>
        <begin position="79"/>
        <end position="102"/>
    </location>
</feature>
<keyword evidence="9" id="KW-1185">Reference proteome</keyword>
<dbReference type="GO" id="GO:0000271">
    <property type="term" value="P:polysaccharide biosynthetic process"/>
    <property type="evidence" value="ECO:0007669"/>
    <property type="project" value="InterPro"/>
</dbReference>
<dbReference type="AlphaFoldDB" id="A0AB74VEI9"/>
<dbReference type="EMBL" id="CP073653">
    <property type="protein sequence ID" value="QUN34913.1"/>
    <property type="molecule type" value="Genomic_DNA"/>
</dbReference>
<organism evidence="8 9">
    <name type="scientific">Clostridium beijerinckii</name>
    <name type="common">Clostridium MP</name>
    <dbReference type="NCBI Taxonomy" id="1520"/>
    <lineage>
        <taxon>Bacteria</taxon>
        <taxon>Bacillati</taxon>
        <taxon>Bacillota</taxon>
        <taxon>Clostridia</taxon>
        <taxon>Eubacteriales</taxon>
        <taxon>Clostridiaceae</taxon>
        <taxon>Clostridium</taxon>
    </lineage>
</organism>
<evidence type="ECO:0000256" key="3">
    <source>
        <dbReference type="ARBA" id="ARBA00022692"/>
    </source>
</evidence>
<dbReference type="PANTHER" id="PTHR38459">
    <property type="entry name" value="PROPHAGE BACTOPRENOL-LINKED GLUCOSE TRANSLOCASE HOMOLOG"/>
    <property type="match status" value="1"/>
</dbReference>
<keyword evidence="5 6" id="KW-0472">Membrane</keyword>
<gene>
    <name evidence="8" type="ORF">KEC93_23815</name>
</gene>
<comment type="subcellular location">
    <subcellularLocation>
        <location evidence="1">Membrane</location>
        <topology evidence="1">Multi-pass membrane protein</topology>
    </subcellularLocation>
</comment>
<evidence type="ECO:0000256" key="4">
    <source>
        <dbReference type="ARBA" id="ARBA00022989"/>
    </source>
</evidence>
<comment type="similarity">
    <text evidence="2">Belongs to the GtrA family.</text>
</comment>
<keyword evidence="4 6" id="KW-1133">Transmembrane helix</keyword>
<evidence type="ECO:0000313" key="9">
    <source>
        <dbReference type="Proteomes" id="UP000679373"/>
    </source>
</evidence>
<feature type="domain" description="GtrA/DPMS transmembrane" evidence="7">
    <location>
        <begin position="14"/>
        <end position="131"/>
    </location>
</feature>
<dbReference type="InterPro" id="IPR007267">
    <property type="entry name" value="GtrA_DPMS_TM"/>
</dbReference>
<feature type="transmembrane region" description="Helical" evidence="6">
    <location>
        <begin position="108"/>
        <end position="125"/>
    </location>
</feature>
<accession>A0AB74VEI9</accession>
<dbReference type="Pfam" id="PF04138">
    <property type="entry name" value="GtrA_DPMS_TM"/>
    <property type="match status" value="1"/>
</dbReference>
<feature type="transmembrane region" description="Helical" evidence="6">
    <location>
        <begin position="38"/>
        <end position="58"/>
    </location>
</feature>
<sequence length="134" mass="15582">MTRIKKLLNSEAFKYVIFGVLTTLINILFYLVLNKIGMLYIISNTIAFVMSIIFAFITNKLYVFNSNTWKLKIVIKEGITFLCSRLASFALDTFLMILLIEMVWMNDFIAKCIVNVIVIVVNYILSKFIVFKNR</sequence>
<protein>
    <submittedName>
        <fullName evidence="8">GtrA family protein</fullName>
    </submittedName>
</protein>
<dbReference type="PANTHER" id="PTHR38459:SF5">
    <property type="entry name" value="CELL WALL TEICHOIC ACID GLYCOSYLATION PROTEIN GTCA"/>
    <property type="match status" value="1"/>
</dbReference>
<evidence type="ECO:0000259" key="7">
    <source>
        <dbReference type="Pfam" id="PF04138"/>
    </source>
</evidence>
<evidence type="ECO:0000256" key="1">
    <source>
        <dbReference type="ARBA" id="ARBA00004141"/>
    </source>
</evidence>